<accession>A0A2Y9AZN1</accession>
<reference evidence="3 5" key="3">
    <citation type="submission" date="2018-03" db="EMBL/GenBank/DDBJ databases">
        <title>Genomic Encyclopedia of Archaeal and Bacterial Type Strains, Phase II (KMG-II): from individual species to whole genera.</title>
        <authorList>
            <person name="Goeker M."/>
        </authorList>
    </citation>
    <scope>NUCLEOTIDE SEQUENCE [LARGE SCALE GENOMIC DNA]</scope>
    <source>
        <strain evidence="3 5">DSM 25227</strain>
    </source>
</reference>
<dbReference type="EMBL" id="UETC01000007">
    <property type="protein sequence ID" value="SSA48097.1"/>
    <property type="molecule type" value="Genomic_DNA"/>
</dbReference>
<dbReference type="CDD" id="cd05288">
    <property type="entry name" value="PGDH"/>
    <property type="match status" value="1"/>
</dbReference>
<dbReference type="PANTHER" id="PTHR43205">
    <property type="entry name" value="PROSTAGLANDIN REDUCTASE"/>
    <property type="match status" value="1"/>
</dbReference>
<reference evidence="6" key="2">
    <citation type="submission" date="2016-10" db="EMBL/GenBank/DDBJ databases">
        <authorList>
            <person name="Varghese N."/>
            <person name="Submissions S."/>
        </authorList>
    </citation>
    <scope>NUCLEOTIDE SEQUENCE [LARGE SCALE GENOMIC DNA]</scope>
    <source>
        <strain evidence="6">DSM 25227</strain>
    </source>
</reference>
<dbReference type="RefSeq" id="WP_109565060.1">
    <property type="nucleotide sequence ID" value="NZ_QGDJ01000007.1"/>
</dbReference>
<dbReference type="EMBL" id="QGDJ01000007">
    <property type="protein sequence ID" value="PWJ16898.1"/>
    <property type="molecule type" value="Genomic_DNA"/>
</dbReference>
<dbReference type="SUPFAM" id="SSF50129">
    <property type="entry name" value="GroES-like"/>
    <property type="match status" value="1"/>
</dbReference>
<dbReference type="PANTHER" id="PTHR43205:SF7">
    <property type="entry name" value="PROSTAGLANDIN REDUCTASE 1"/>
    <property type="match status" value="1"/>
</dbReference>
<dbReference type="GO" id="GO:0016628">
    <property type="term" value="F:oxidoreductase activity, acting on the CH-CH group of donors, NAD or NADP as acceptor"/>
    <property type="evidence" value="ECO:0007669"/>
    <property type="project" value="InterPro"/>
</dbReference>
<dbReference type="InterPro" id="IPR020843">
    <property type="entry name" value="ER"/>
</dbReference>
<name>A0A2Y9AZN1_9RHOB</name>
<reference evidence="4" key="1">
    <citation type="submission" date="2016-10" db="EMBL/GenBank/DDBJ databases">
        <authorList>
            <person name="Cai Z."/>
        </authorList>
    </citation>
    <scope>NUCLEOTIDE SEQUENCE [LARGE SCALE GENOMIC DNA]</scope>
    <source>
        <strain evidence="4">DSM 25227</strain>
    </source>
</reference>
<dbReference type="OrthoDB" id="9805663at2"/>
<keyword evidence="1" id="KW-0560">Oxidoreductase</keyword>
<evidence type="ECO:0000313" key="6">
    <source>
        <dbReference type="Proteomes" id="UP000251571"/>
    </source>
</evidence>
<feature type="domain" description="Enoyl reductase (ER)" evidence="2">
    <location>
        <begin position="21"/>
        <end position="339"/>
    </location>
</feature>
<dbReference type="InterPro" id="IPR045010">
    <property type="entry name" value="MDR_fam"/>
</dbReference>
<evidence type="ECO:0000313" key="4">
    <source>
        <dbReference type="EMBL" id="SSA48097.1"/>
    </source>
</evidence>
<evidence type="ECO:0000313" key="5">
    <source>
        <dbReference type="Proteomes" id="UP000245839"/>
    </source>
</evidence>
<evidence type="ECO:0000256" key="1">
    <source>
        <dbReference type="ARBA" id="ARBA00023002"/>
    </source>
</evidence>
<dbReference type="Gene3D" id="3.40.50.720">
    <property type="entry name" value="NAD(P)-binding Rossmann-like Domain"/>
    <property type="match status" value="1"/>
</dbReference>
<dbReference type="FunFam" id="3.40.50.720:FF:000121">
    <property type="entry name" value="Prostaglandin reductase 2"/>
    <property type="match status" value="1"/>
</dbReference>
<dbReference type="AlphaFoldDB" id="A0A2Y9AZN1"/>
<dbReference type="Pfam" id="PF16884">
    <property type="entry name" value="ADH_N_2"/>
    <property type="match status" value="1"/>
</dbReference>
<keyword evidence="5" id="KW-1185">Reference proteome</keyword>
<sequence length="342" mass="36637">MQSRDQNRAWVLAQRPVGEPDDDTLRLETRPMPQAGAGEMLLRTEWLSIDPYMRGRMNDAKSYAEPVPIGGVMTGQVVAEVVTSGVDGYAPGDRVLALSGWQDWAVSDGTGVMRLPKGLERPAWALGILGMPGLTAHAGLAYIGEPKAGETLVVSAATGPVGATVGQIARLRGCRVVGVAGGPEKCRHAVEVQGFDTCIDHRAEDFEAELRAACPDGVDVYWDNTGARPLYAVLPLLNPFARVPVCGVAGWYNLQSLPEGPDRGPQIMATILRMKVKMQGFIVYDSFPPSAYDAFLAEMTGWLADGSVHYTEQVVEGLEAAPHALRDVLAGRNFGKVAVRVG</sequence>
<gene>
    <name evidence="3" type="ORF">BCF38_10710</name>
    <name evidence="4" type="ORF">SAMN05421539_10710</name>
</gene>
<evidence type="ECO:0000313" key="3">
    <source>
        <dbReference type="EMBL" id="PWJ16898.1"/>
    </source>
</evidence>
<dbReference type="SUPFAM" id="SSF51735">
    <property type="entry name" value="NAD(P)-binding Rossmann-fold domains"/>
    <property type="match status" value="1"/>
</dbReference>
<dbReference type="InterPro" id="IPR036291">
    <property type="entry name" value="NAD(P)-bd_dom_sf"/>
</dbReference>
<dbReference type="Proteomes" id="UP000245839">
    <property type="component" value="Unassembled WGS sequence"/>
</dbReference>
<dbReference type="Pfam" id="PF00107">
    <property type="entry name" value="ADH_zinc_N"/>
    <property type="match status" value="1"/>
</dbReference>
<dbReference type="InterPro" id="IPR013149">
    <property type="entry name" value="ADH-like_C"/>
</dbReference>
<evidence type="ECO:0000259" key="2">
    <source>
        <dbReference type="SMART" id="SM00829"/>
    </source>
</evidence>
<dbReference type="SMART" id="SM00829">
    <property type="entry name" value="PKS_ER"/>
    <property type="match status" value="1"/>
</dbReference>
<dbReference type="Gene3D" id="3.90.180.10">
    <property type="entry name" value="Medium-chain alcohol dehydrogenases, catalytic domain"/>
    <property type="match status" value="1"/>
</dbReference>
<protein>
    <recommendedName>
        <fullName evidence="2">Enoyl reductase (ER) domain-containing protein</fullName>
    </recommendedName>
</protein>
<dbReference type="Proteomes" id="UP000251571">
    <property type="component" value="Unassembled WGS sequence"/>
</dbReference>
<organism evidence="4 6">
    <name type="scientific">Jannaschia seohaensis</name>
    <dbReference type="NCBI Taxonomy" id="475081"/>
    <lineage>
        <taxon>Bacteria</taxon>
        <taxon>Pseudomonadati</taxon>
        <taxon>Pseudomonadota</taxon>
        <taxon>Alphaproteobacteria</taxon>
        <taxon>Rhodobacterales</taxon>
        <taxon>Roseobacteraceae</taxon>
        <taxon>Jannaschia</taxon>
    </lineage>
</organism>
<dbReference type="InterPro" id="IPR011032">
    <property type="entry name" value="GroES-like_sf"/>
</dbReference>
<proteinExistence type="predicted"/>
<dbReference type="InterPro" id="IPR041694">
    <property type="entry name" value="ADH_N_2"/>
</dbReference>